<name>A0A1H6T939_9GAMM</name>
<sequence>MYLDAEAYQLPHLLALQAYARGLSLHHLPYQQPTYGQHAGGLLGRGMELQDIRAYQHGDDSRLVDWKVSARTGHLHTRVLAPERELSVRLWVDLSPSHLFAQAGNKVGMNVLTAALLAWTIRQQQDKLHVYLHQPQELQVLLHQASQVHFIHQLEALSQAAHQLTQVEAVDTQAWLRHLKYFAQQSRQGDVLVIISDFHACQQEESWTWLRLLSQSAWVVLVHVRDPLDAHAPQVEQVTQGKSYYKMTASLQHQWRHYFHQQGERLKALTQHPHCHYLALDTDADPWWQPLYAWLGPSRIN</sequence>
<dbReference type="RefSeq" id="WP_093310380.1">
    <property type="nucleotide sequence ID" value="NZ_FNYH01000008.1"/>
</dbReference>
<dbReference type="InterPro" id="IPR002881">
    <property type="entry name" value="DUF58"/>
</dbReference>
<proteinExistence type="predicted"/>
<keyword evidence="3" id="KW-1185">Reference proteome</keyword>
<gene>
    <name evidence="2" type="ORF">SAMN05421831_108135</name>
</gene>
<dbReference type="STRING" id="64971.SAMN05421831_108135"/>
<feature type="domain" description="DUF58" evidence="1">
    <location>
        <begin position="51"/>
        <end position="240"/>
    </location>
</feature>
<dbReference type="Pfam" id="PF01882">
    <property type="entry name" value="DUF58"/>
    <property type="match status" value="1"/>
</dbReference>
<accession>A0A1H6T939</accession>
<organism evidence="2 3">
    <name type="scientific">Allopseudospirillum japonicum</name>
    <dbReference type="NCBI Taxonomy" id="64971"/>
    <lineage>
        <taxon>Bacteria</taxon>
        <taxon>Pseudomonadati</taxon>
        <taxon>Pseudomonadota</taxon>
        <taxon>Gammaproteobacteria</taxon>
        <taxon>Oceanospirillales</taxon>
        <taxon>Oceanospirillaceae</taxon>
        <taxon>Allopseudospirillum</taxon>
    </lineage>
</organism>
<dbReference type="OrthoDB" id="9812729at2"/>
<dbReference type="Proteomes" id="UP000242999">
    <property type="component" value="Unassembled WGS sequence"/>
</dbReference>
<evidence type="ECO:0000259" key="1">
    <source>
        <dbReference type="Pfam" id="PF01882"/>
    </source>
</evidence>
<evidence type="ECO:0000313" key="3">
    <source>
        <dbReference type="Proteomes" id="UP000242999"/>
    </source>
</evidence>
<evidence type="ECO:0000313" key="2">
    <source>
        <dbReference type="EMBL" id="SEI72745.1"/>
    </source>
</evidence>
<protein>
    <recommendedName>
        <fullName evidence="1">DUF58 domain-containing protein</fullName>
    </recommendedName>
</protein>
<dbReference type="AlphaFoldDB" id="A0A1H6T939"/>
<dbReference type="PANTHER" id="PTHR33608">
    <property type="entry name" value="BLL2464 PROTEIN"/>
    <property type="match status" value="1"/>
</dbReference>
<dbReference type="PANTHER" id="PTHR33608:SF12">
    <property type="entry name" value="DUF58 DOMAIN-CONTAINING PROTEIN"/>
    <property type="match status" value="1"/>
</dbReference>
<reference evidence="3" key="1">
    <citation type="submission" date="2016-10" db="EMBL/GenBank/DDBJ databases">
        <authorList>
            <person name="Varghese N."/>
            <person name="Submissions S."/>
        </authorList>
    </citation>
    <scope>NUCLEOTIDE SEQUENCE [LARGE SCALE GENOMIC DNA]</scope>
    <source>
        <strain evidence="3">DSM 7165</strain>
    </source>
</reference>
<dbReference type="EMBL" id="FNYH01000008">
    <property type="protein sequence ID" value="SEI72745.1"/>
    <property type="molecule type" value="Genomic_DNA"/>
</dbReference>